<protein>
    <submittedName>
        <fullName evidence="1">Uncharacterized protein</fullName>
    </submittedName>
</protein>
<evidence type="ECO:0000313" key="1">
    <source>
        <dbReference type="EMBL" id="KAL2653454.1"/>
    </source>
</evidence>
<dbReference type="Proteomes" id="UP001605036">
    <property type="component" value="Unassembled WGS sequence"/>
</dbReference>
<keyword evidence="2" id="KW-1185">Reference proteome</keyword>
<evidence type="ECO:0000313" key="2">
    <source>
        <dbReference type="Proteomes" id="UP001605036"/>
    </source>
</evidence>
<sequence length="72" mass="8300">MKRAASWGGFGDSVSVENLVCCCARISHPNSKEFGGWCQLSKQSIPFRLDESRRIDRRYPNHSCNCWSIHQR</sequence>
<name>A0ABD1ZSR2_9MARC</name>
<comment type="caution">
    <text evidence="1">The sequence shown here is derived from an EMBL/GenBank/DDBJ whole genome shotgun (WGS) entry which is preliminary data.</text>
</comment>
<dbReference type="EMBL" id="JBHFFA010000001">
    <property type="protein sequence ID" value="KAL2653454.1"/>
    <property type="molecule type" value="Genomic_DNA"/>
</dbReference>
<dbReference type="AlphaFoldDB" id="A0ABD1ZSR2"/>
<organism evidence="1 2">
    <name type="scientific">Riccia fluitans</name>
    <dbReference type="NCBI Taxonomy" id="41844"/>
    <lineage>
        <taxon>Eukaryota</taxon>
        <taxon>Viridiplantae</taxon>
        <taxon>Streptophyta</taxon>
        <taxon>Embryophyta</taxon>
        <taxon>Marchantiophyta</taxon>
        <taxon>Marchantiopsida</taxon>
        <taxon>Marchantiidae</taxon>
        <taxon>Marchantiales</taxon>
        <taxon>Ricciaceae</taxon>
        <taxon>Riccia</taxon>
    </lineage>
</organism>
<gene>
    <name evidence="1" type="ORF">R1flu_021582</name>
</gene>
<accession>A0ABD1ZSR2</accession>
<reference evidence="1 2" key="1">
    <citation type="submission" date="2024-09" db="EMBL/GenBank/DDBJ databases">
        <title>Chromosome-scale assembly of Riccia fluitans.</title>
        <authorList>
            <person name="Paukszto L."/>
            <person name="Sawicki J."/>
            <person name="Karawczyk K."/>
            <person name="Piernik-Szablinska J."/>
            <person name="Szczecinska M."/>
            <person name="Mazdziarz M."/>
        </authorList>
    </citation>
    <scope>NUCLEOTIDE SEQUENCE [LARGE SCALE GENOMIC DNA]</scope>
    <source>
        <strain evidence="1">Rf_01</strain>
        <tissue evidence="1">Aerial parts of the thallus</tissue>
    </source>
</reference>
<proteinExistence type="predicted"/>